<evidence type="ECO:0008006" key="3">
    <source>
        <dbReference type="Google" id="ProtNLM"/>
    </source>
</evidence>
<gene>
    <name evidence="1" type="ORF">VSQ78_04735</name>
</gene>
<evidence type="ECO:0000313" key="1">
    <source>
        <dbReference type="EMBL" id="MFB8767000.1"/>
    </source>
</evidence>
<name>A0ABV5DQY9_9ACTN</name>
<dbReference type="RefSeq" id="WP_376736868.1">
    <property type="nucleotide sequence ID" value="NZ_JAYMRS010000001.1"/>
</dbReference>
<accession>A0ABV5DQY9</accession>
<keyword evidence="2" id="KW-1185">Reference proteome</keyword>
<comment type="caution">
    <text evidence="1">The sequence shown here is derived from an EMBL/GenBank/DDBJ whole genome shotgun (WGS) entry which is preliminary data.</text>
</comment>
<sequence length="80" mass="8486">MTHIEIGAVLPSVMDELTDPGSPDPIRAARMVEERGLESLWVADLVLGDGTPALEPALTLHNLEGVSARSARPGRGQRST</sequence>
<evidence type="ECO:0000313" key="2">
    <source>
        <dbReference type="Proteomes" id="UP001585053"/>
    </source>
</evidence>
<organism evidence="1 2">
    <name type="scientific">Nocardiopsis alba</name>
    <dbReference type="NCBI Taxonomy" id="53437"/>
    <lineage>
        <taxon>Bacteria</taxon>
        <taxon>Bacillati</taxon>
        <taxon>Actinomycetota</taxon>
        <taxon>Actinomycetes</taxon>
        <taxon>Streptosporangiales</taxon>
        <taxon>Nocardiopsidaceae</taxon>
        <taxon>Nocardiopsis</taxon>
    </lineage>
</organism>
<protein>
    <recommendedName>
        <fullName evidence="3">Luciferase-like monooxygenase family protein</fullName>
    </recommendedName>
</protein>
<reference evidence="1 2" key="1">
    <citation type="submission" date="2024-01" db="EMBL/GenBank/DDBJ databases">
        <title>Genome mining of biosynthetic gene clusters to explore secondary metabolites of Streptomyces sp.</title>
        <authorList>
            <person name="Baig A."/>
            <person name="Ajitkumar Shintre N."/>
            <person name="Kumar H."/>
            <person name="Anbarasu A."/>
            <person name="Ramaiah S."/>
        </authorList>
    </citation>
    <scope>NUCLEOTIDE SEQUENCE [LARGE SCALE GENOMIC DNA]</scope>
    <source>
        <strain evidence="1 2">A01</strain>
    </source>
</reference>
<dbReference type="Proteomes" id="UP001585053">
    <property type="component" value="Unassembled WGS sequence"/>
</dbReference>
<dbReference type="EMBL" id="JAYMRS010000001">
    <property type="protein sequence ID" value="MFB8767000.1"/>
    <property type="molecule type" value="Genomic_DNA"/>
</dbReference>
<proteinExistence type="predicted"/>